<gene>
    <name evidence="1" type="ORF">EYF80_040676</name>
</gene>
<protein>
    <submittedName>
        <fullName evidence="1">Uncharacterized protein</fullName>
    </submittedName>
</protein>
<accession>A0A4Z2G8J4</accession>
<dbReference type="AlphaFoldDB" id="A0A4Z2G8J4"/>
<dbReference type="Proteomes" id="UP000314294">
    <property type="component" value="Unassembled WGS sequence"/>
</dbReference>
<reference evidence="1 2" key="1">
    <citation type="submission" date="2019-03" db="EMBL/GenBank/DDBJ databases">
        <title>First draft genome of Liparis tanakae, snailfish: a comprehensive survey of snailfish specific genes.</title>
        <authorList>
            <person name="Kim W."/>
            <person name="Song I."/>
            <person name="Jeong J.-H."/>
            <person name="Kim D."/>
            <person name="Kim S."/>
            <person name="Ryu S."/>
            <person name="Song J.Y."/>
            <person name="Lee S.K."/>
        </authorList>
    </citation>
    <scope>NUCLEOTIDE SEQUENCE [LARGE SCALE GENOMIC DNA]</scope>
    <source>
        <tissue evidence="1">Muscle</tissue>
    </source>
</reference>
<sequence length="62" mass="6934">MLPTLRHRNTLREPGQTVAPSYLSPVMVMVKPSYSFPGSFTLGTLELTVKPSLVLLLNCFRK</sequence>
<keyword evidence="2" id="KW-1185">Reference proteome</keyword>
<comment type="caution">
    <text evidence="1">The sequence shown here is derived from an EMBL/GenBank/DDBJ whole genome shotgun (WGS) entry which is preliminary data.</text>
</comment>
<evidence type="ECO:0000313" key="2">
    <source>
        <dbReference type="Proteomes" id="UP000314294"/>
    </source>
</evidence>
<evidence type="ECO:0000313" key="1">
    <source>
        <dbReference type="EMBL" id="TNN49134.1"/>
    </source>
</evidence>
<organism evidence="1 2">
    <name type="scientific">Liparis tanakae</name>
    <name type="common">Tanaka's snailfish</name>
    <dbReference type="NCBI Taxonomy" id="230148"/>
    <lineage>
        <taxon>Eukaryota</taxon>
        <taxon>Metazoa</taxon>
        <taxon>Chordata</taxon>
        <taxon>Craniata</taxon>
        <taxon>Vertebrata</taxon>
        <taxon>Euteleostomi</taxon>
        <taxon>Actinopterygii</taxon>
        <taxon>Neopterygii</taxon>
        <taxon>Teleostei</taxon>
        <taxon>Neoteleostei</taxon>
        <taxon>Acanthomorphata</taxon>
        <taxon>Eupercaria</taxon>
        <taxon>Perciformes</taxon>
        <taxon>Cottioidei</taxon>
        <taxon>Cottales</taxon>
        <taxon>Liparidae</taxon>
        <taxon>Liparis</taxon>
    </lineage>
</organism>
<dbReference type="EMBL" id="SRLO01000668">
    <property type="protein sequence ID" value="TNN49134.1"/>
    <property type="molecule type" value="Genomic_DNA"/>
</dbReference>
<name>A0A4Z2G8J4_9TELE</name>
<proteinExistence type="predicted"/>